<evidence type="ECO:0000313" key="2">
    <source>
        <dbReference type="Proteomes" id="UP000244336"/>
    </source>
</evidence>
<reference evidence="1 2" key="1">
    <citation type="submission" date="2018-04" db="EMBL/GenBank/DDBJ databases">
        <title>WGS assembly of Panicum hallii var. hallii HAL2.</title>
        <authorList>
            <person name="Lovell J."/>
            <person name="Jenkins J."/>
            <person name="Lowry D."/>
            <person name="Mamidi S."/>
            <person name="Sreedasyam A."/>
            <person name="Weng X."/>
            <person name="Barry K."/>
            <person name="Bonette J."/>
            <person name="Campitelli B."/>
            <person name="Daum C."/>
            <person name="Gordon S."/>
            <person name="Gould B."/>
            <person name="Lipzen A."/>
            <person name="MacQueen A."/>
            <person name="Palacio-Mejia J."/>
            <person name="Plott C."/>
            <person name="Shakirov E."/>
            <person name="Shu S."/>
            <person name="Yoshinaga Y."/>
            <person name="Zane M."/>
            <person name="Rokhsar D."/>
            <person name="Grimwood J."/>
            <person name="Schmutz J."/>
            <person name="Juenger T."/>
        </authorList>
    </citation>
    <scope>NUCLEOTIDE SEQUENCE [LARGE SCALE GENOMIC DNA]</scope>
    <source>
        <strain evidence="2">cv. HAL2</strain>
    </source>
</reference>
<organism evidence="1 2">
    <name type="scientific">Panicum hallii var. hallii</name>
    <dbReference type="NCBI Taxonomy" id="1504633"/>
    <lineage>
        <taxon>Eukaryota</taxon>
        <taxon>Viridiplantae</taxon>
        <taxon>Streptophyta</taxon>
        <taxon>Embryophyta</taxon>
        <taxon>Tracheophyta</taxon>
        <taxon>Spermatophyta</taxon>
        <taxon>Magnoliopsida</taxon>
        <taxon>Liliopsida</taxon>
        <taxon>Poales</taxon>
        <taxon>Poaceae</taxon>
        <taxon>PACMAD clade</taxon>
        <taxon>Panicoideae</taxon>
        <taxon>Panicodae</taxon>
        <taxon>Paniceae</taxon>
        <taxon>Panicinae</taxon>
        <taxon>Panicum</taxon>
        <taxon>Panicum sect. Panicum</taxon>
    </lineage>
</organism>
<dbReference type="Proteomes" id="UP000244336">
    <property type="component" value="Chromosome 7"/>
</dbReference>
<gene>
    <name evidence="1" type="ORF">GQ55_7G301300</name>
</gene>
<evidence type="ECO:0000313" key="1">
    <source>
        <dbReference type="EMBL" id="PUZ49132.1"/>
    </source>
</evidence>
<proteinExistence type="predicted"/>
<dbReference type="Gramene" id="PUZ49132">
    <property type="protein sequence ID" value="PUZ49132"/>
    <property type="gene ID" value="GQ55_7G301300"/>
</dbReference>
<accession>A0A2T7D0M7</accession>
<sequence>MMAMEELSFNSGGTRGQITLEPLLDADASGSGEKVRFEKKVWGEGGSHAGVWPSQTSMTTKQGGLQHLWCVVIITPYKSFDYVMYHSSVLPGF</sequence>
<protein>
    <submittedName>
        <fullName evidence="1">Uncharacterized protein</fullName>
    </submittedName>
</protein>
<dbReference type="AlphaFoldDB" id="A0A2T7D0M7"/>
<keyword evidence="2" id="KW-1185">Reference proteome</keyword>
<name>A0A2T7D0M7_9POAL</name>
<dbReference type="EMBL" id="CM009755">
    <property type="protein sequence ID" value="PUZ49132.1"/>
    <property type="molecule type" value="Genomic_DNA"/>
</dbReference>